<feature type="transmembrane region" description="Helical" evidence="5">
    <location>
        <begin position="26"/>
        <end position="47"/>
    </location>
</feature>
<evidence type="ECO:0000256" key="4">
    <source>
        <dbReference type="ARBA" id="ARBA00023136"/>
    </source>
</evidence>
<feature type="transmembrane region" description="Helical" evidence="5">
    <location>
        <begin position="114"/>
        <end position="141"/>
    </location>
</feature>
<reference evidence="7 8" key="1">
    <citation type="submission" date="2021-08" db="EMBL/GenBank/DDBJ databases">
        <title>Thermococcus onnuriiensis IOH2.</title>
        <authorList>
            <person name="Park Y.-J."/>
        </authorList>
    </citation>
    <scope>NUCLEOTIDE SEQUENCE [LARGE SCALE GENOMIC DNA]</scope>
    <source>
        <strain evidence="7 8">IOH2</strain>
    </source>
</reference>
<dbReference type="InterPro" id="IPR000412">
    <property type="entry name" value="ABC_2_transport"/>
</dbReference>
<dbReference type="PROSITE" id="PS51012">
    <property type="entry name" value="ABC_TM2"/>
    <property type="match status" value="1"/>
</dbReference>
<dbReference type="PANTHER" id="PTHR43229">
    <property type="entry name" value="NODULATION PROTEIN J"/>
    <property type="match status" value="1"/>
</dbReference>
<feature type="transmembrane region" description="Helical" evidence="5">
    <location>
        <begin position="153"/>
        <end position="177"/>
    </location>
</feature>
<feature type="transmembrane region" description="Helical" evidence="5">
    <location>
        <begin position="184"/>
        <end position="202"/>
    </location>
</feature>
<keyword evidence="3 5" id="KW-1133">Transmembrane helix</keyword>
<evidence type="ECO:0000256" key="3">
    <source>
        <dbReference type="ARBA" id="ARBA00022989"/>
    </source>
</evidence>
<name>A0A9E7MAS4_9EURY</name>
<keyword evidence="2 5" id="KW-0812">Transmembrane</keyword>
<dbReference type="Proteomes" id="UP001056425">
    <property type="component" value="Chromosome"/>
</dbReference>
<dbReference type="KEGG" id="thei:K1720_09945"/>
<evidence type="ECO:0000313" key="8">
    <source>
        <dbReference type="Proteomes" id="UP001056425"/>
    </source>
</evidence>
<dbReference type="EMBL" id="CP080572">
    <property type="protein sequence ID" value="USG99797.1"/>
    <property type="molecule type" value="Genomic_DNA"/>
</dbReference>
<dbReference type="Pfam" id="PF01061">
    <property type="entry name" value="ABC2_membrane"/>
    <property type="match status" value="1"/>
</dbReference>
<keyword evidence="8" id="KW-1185">Reference proteome</keyword>
<accession>A0A9E7MAS4</accession>
<dbReference type="AlphaFoldDB" id="A0A9E7MAS4"/>
<dbReference type="GO" id="GO:0140359">
    <property type="term" value="F:ABC-type transporter activity"/>
    <property type="evidence" value="ECO:0007669"/>
    <property type="project" value="InterPro"/>
</dbReference>
<sequence>MGVTSELKALYGVAVKNWRIFTSYKLWLVSDVMFGFFFVGQALLIGIGLTGERNSPALQQLTGYADYVTFAVLGFMVLGFGLTFLSGFVWSIVEELYAGTLEYSFAAPMRRITFFMGNVLTRIFLSFLYMGIYIPIFTLLFNIRFDFLNFLKAIPFLLVGAVGMIGLGMTAAGIVLYLKDPGPFITILEMLVFALSGAMYPVSILPKGLQILAKILPYAPTSEAVRKIVAYGYLNSISEISYLVLLSGTYAIVGYLVYKWSERQARIVGLKSY</sequence>
<evidence type="ECO:0000313" key="7">
    <source>
        <dbReference type="EMBL" id="USG99797.1"/>
    </source>
</evidence>
<dbReference type="RefSeq" id="WP_251949070.1">
    <property type="nucleotide sequence ID" value="NZ_CP080572.1"/>
</dbReference>
<dbReference type="GO" id="GO:0043190">
    <property type="term" value="C:ATP-binding cassette (ABC) transporter complex"/>
    <property type="evidence" value="ECO:0007669"/>
    <property type="project" value="InterPro"/>
</dbReference>
<evidence type="ECO:0000259" key="6">
    <source>
        <dbReference type="PROSITE" id="PS51012"/>
    </source>
</evidence>
<feature type="transmembrane region" description="Helical" evidence="5">
    <location>
        <begin position="240"/>
        <end position="258"/>
    </location>
</feature>
<organism evidence="7 8">
    <name type="scientific">Thermococcus argininiproducens</name>
    <dbReference type="NCBI Taxonomy" id="2866384"/>
    <lineage>
        <taxon>Archaea</taxon>
        <taxon>Methanobacteriati</taxon>
        <taxon>Methanobacteriota</taxon>
        <taxon>Thermococci</taxon>
        <taxon>Thermococcales</taxon>
        <taxon>Thermococcaceae</taxon>
        <taxon>Thermococcus</taxon>
    </lineage>
</organism>
<evidence type="ECO:0000256" key="2">
    <source>
        <dbReference type="ARBA" id="ARBA00022692"/>
    </source>
</evidence>
<dbReference type="PANTHER" id="PTHR43229:SF6">
    <property type="entry name" value="ABC-TYPE MULTIDRUG TRANSPORT SYSTEM, PERMEASE COMPONENT"/>
    <property type="match status" value="1"/>
</dbReference>
<feature type="transmembrane region" description="Helical" evidence="5">
    <location>
        <begin position="67"/>
        <end position="93"/>
    </location>
</feature>
<feature type="domain" description="ABC transmembrane type-2" evidence="6">
    <location>
        <begin position="34"/>
        <end position="261"/>
    </location>
</feature>
<dbReference type="InterPro" id="IPR013525">
    <property type="entry name" value="ABC2_TM"/>
</dbReference>
<evidence type="ECO:0000256" key="5">
    <source>
        <dbReference type="SAM" id="Phobius"/>
    </source>
</evidence>
<protein>
    <submittedName>
        <fullName evidence="7">ABC transporter permease</fullName>
    </submittedName>
</protein>
<dbReference type="InterPro" id="IPR047817">
    <property type="entry name" value="ABC2_TM_bact-type"/>
</dbReference>
<keyword evidence="4 5" id="KW-0472">Membrane</keyword>
<dbReference type="InterPro" id="IPR051784">
    <property type="entry name" value="Nod_factor_ABC_transporter"/>
</dbReference>
<dbReference type="PRINTS" id="PR00164">
    <property type="entry name" value="ABC2TRNSPORT"/>
</dbReference>
<gene>
    <name evidence="7" type="ORF">K1720_09945</name>
</gene>
<proteinExistence type="predicted"/>
<comment type="subcellular location">
    <subcellularLocation>
        <location evidence="1">Membrane</location>
        <topology evidence="1">Multi-pass membrane protein</topology>
    </subcellularLocation>
</comment>
<dbReference type="GeneID" id="72778672"/>
<evidence type="ECO:0000256" key="1">
    <source>
        <dbReference type="ARBA" id="ARBA00004141"/>
    </source>
</evidence>